<evidence type="ECO:0000313" key="2">
    <source>
        <dbReference type="EMBL" id="MBW0462179.1"/>
    </source>
</evidence>
<organism evidence="2 3">
    <name type="scientific">Austropuccinia psidii MF-1</name>
    <dbReference type="NCBI Taxonomy" id="1389203"/>
    <lineage>
        <taxon>Eukaryota</taxon>
        <taxon>Fungi</taxon>
        <taxon>Dikarya</taxon>
        <taxon>Basidiomycota</taxon>
        <taxon>Pucciniomycotina</taxon>
        <taxon>Pucciniomycetes</taxon>
        <taxon>Pucciniales</taxon>
        <taxon>Sphaerophragmiaceae</taxon>
        <taxon>Austropuccinia</taxon>
    </lineage>
</organism>
<feature type="compositionally biased region" description="Basic and acidic residues" evidence="1">
    <location>
        <begin position="128"/>
        <end position="143"/>
    </location>
</feature>
<feature type="compositionally biased region" description="Polar residues" evidence="1">
    <location>
        <begin position="164"/>
        <end position="183"/>
    </location>
</feature>
<name>A0A9Q3BBD5_9BASI</name>
<dbReference type="AlphaFoldDB" id="A0A9Q3BBD5"/>
<accession>A0A9Q3BBD5</accession>
<comment type="caution">
    <text evidence="2">The sequence shown here is derived from an EMBL/GenBank/DDBJ whole genome shotgun (WGS) entry which is preliminary data.</text>
</comment>
<evidence type="ECO:0000256" key="1">
    <source>
        <dbReference type="SAM" id="MobiDB-lite"/>
    </source>
</evidence>
<keyword evidence="3" id="KW-1185">Reference proteome</keyword>
<sequence length="203" mass="23842">MSPIYLSNLGIPRNKQDDREDQALDTTKDGRTLSYIIPKLPLTFQFNRDLKPEDWKDMDQVLKLHQLLKNLFQWSMDNKRFNLASHWEELGADFQKICLKEIPLKDPMVITQRMEFQKAVQTPGGKGIQDKGESSHYPRNRTTTEPDRAYFYSFRLTSSKEQRLPSSSTPFRNQQISDQESPFFTITGTSQEKRRIKGEKNFF</sequence>
<gene>
    <name evidence="2" type="ORF">O181_001894</name>
</gene>
<evidence type="ECO:0000313" key="3">
    <source>
        <dbReference type="Proteomes" id="UP000765509"/>
    </source>
</evidence>
<proteinExistence type="predicted"/>
<dbReference type="Proteomes" id="UP000765509">
    <property type="component" value="Unassembled WGS sequence"/>
</dbReference>
<feature type="region of interest" description="Disordered" evidence="1">
    <location>
        <begin position="161"/>
        <end position="183"/>
    </location>
</feature>
<dbReference type="EMBL" id="AVOT02000298">
    <property type="protein sequence ID" value="MBW0462179.1"/>
    <property type="molecule type" value="Genomic_DNA"/>
</dbReference>
<protein>
    <submittedName>
        <fullName evidence="2">Uncharacterized protein</fullName>
    </submittedName>
</protein>
<reference evidence="2" key="1">
    <citation type="submission" date="2021-03" db="EMBL/GenBank/DDBJ databases">
        <title>Draft genome sequence of rust myrtle Austropuccinia psidii MF-1, a brazilian biotype.</title>
        <authorList>
            <person name="Quecine M.C."/>
            <person name="Pachon D.M.R."/>
            <person name="Bonatelli M.L."/>
            <person name="Correr F.H."/>
            <person name="Franceschini L.M."/>
            <person name="Leite T.F."/>
            <person name="Margarido G.R.A."/>
            <person name="Almeida C.A."/>
            <person name="Ferrarezi J.A."/>
            <person name="Labate C.A."/>
        </authorList>
    </citation>
    <scope>NUCLEOTIDE SEQUENCE</scope>
    <source>
        <strain evidence="2">MF-1</strain>
    </source>
</reference>
<feature type="region of interest" description="Disordered" evidence="1">
    <location>
        <begin position="120"/>
        <end position="143"/>
    </location>
</feature>